<dbReference type="OrthoDB" id="5802485at2759"/>
<dbReference type="AGR" id="WB:WBGene00016639"/>
<dbReference type="GO" id="GO:0005125">
    <property type="term" value="F:cytokine activity"/>
    <property type="evidence" value="ECO:0007669"/>
    <property type="project" value="InterPro"/>
</dbReference>
<dbReference type="STRING" id="6239.C44B12.6c.1"/>
<keyword evidence="3" id="KW-0964">Secreted</keyword>
<keyword evidence="4 5" id="KW-0732">Signal</keyword>
<feature type="chain" id="PRO_5006630089" evidence="5">
    <location>
        <begin position="23"/>
        <end position="202"/>
    </location>
</feature>
<protein>
    <submittedName>
        <fullName evidence="6">Clip domain-containing protein</fullName>
    </submittedName>
</protein>
<dbReference type="EMBL" id="BX284604">
    <property type="protein sequence ID" value="CUV67099.1"/>
    <property type="molecule type" value="Genomic_DNA"/>
</dbReference>
<dbReference type="InterPro" id="IPR029034">
    <property type="entry name" value="Cystine-knot_cytokine"/>
</dbReference>
<dbReference type="ExpressionAtlas" id="A0A0S4XR92">
    <property type="expression patterns" value="baseline and differential"/>
</dbReference>
<organism evidence="6 7">
    <name type="scientific">Caenorhabditis elegans</name>
    <dbReference type="NCBI Taxonomy" id="6239"/>
    <lineage>
        <taxon>Eukaryota</taxon>
        <taxon>Metazoa</taxon>
        <taxon>Ecdysozoa</taxon>
        <taxon>Nematoda</taxon>
        <taxon>Chromadorea</taxon>
        <taxon>Rhabditida</taxon>
        <taxon>Rhabditina</taxon>
        <taxon>Rhabditomorpha</taxon>
        <taxon>Rhabditoidea</taxon>
        <taxon>Rhabditidae</taxon>
        <taxon>Peloderinae</taxon>
        <taxon>Caenorhabditis</taxon>
    </lineage>
</organism>
<dbReference type="InterPro" id="IPR010345">
    <property type="entry name" value="IL-17_fam"/>
</dbReference>
<name>A0A0S4XR92_CAEEL</name>
<dbReference type="CTD" id="183438"/>
<evidence type="ECO:0000256" key="2">
    <source>
        <dbReference type="ARBA" id="ARBA00007236"/>
    </source>
</evidence>
<evidence type="ECO:0000256" key="4">
    <source>
        <dbReference type="ARBA" id="ARBA00022729"/>
    </source>
</evidence>
<feature type="signal peptide" evidence="5">
    <location>
        <begin position="1"/>
        <end position="22"/>
    </location>
</feature>
<evidence type="ECO:0000256" key="1">
    <source>
        <dbReference type="ARBA" id="ARBA00004613"/>
    </source>
</evidence>
<evidence type="ECO:0000256" key="3">
    <source>
        <dbReference type="ARBA" id="ARBA00022525"/>
    </source>
</evidence>
<proteinExistence type="inferred from homology"/>
<dbReference type="Proteomes" id="UP000001940">
    <property type="component" value="Chromosome IV"/>
</dbReference>
<accession>A0A0S4XR92</accession>
<comment type="similarity">
    <text evidence="2">Belongs to the IL-17 family.</text>
</comment>
<evidence type="ECO:0000313" key="7">
    <source>
        <dbReference type="Proteomes" id="UP000001940"/>
    </source>
</evidence>
<dbReference type="GeneID" id="183438"/>
<dbReference type="RefSeq" id="NP_001305186.1">
    <property type="nucleotide sequence ID" value="NM_001318257.3"/>
</dbReference>
<dbReference type="Bgee" id="WBGene00016639">
    <property type="expression patterns" value="Expressed in pharyngeal muscle cell (C elegans) and 2 other cell types or tissues"/>
</dbReference>
<gene>
    <name evidence="6 8" type="ORF">C44B12.6</name>
    <name evidence="6" type="ORF">CELE_C44B12.6</name>
</gene>
<dbReference type="SUPFAM" id="SSF57501">
    <property type="entry name" value="Cystine-knot cytokines"/>
    <property type="match status" value="1"/>
</dbReference>
<dbReference type="eggNOG" id="ENOG502T2QU">
    <property type="taxonomic scope" value="Eukaryota"/>
</dbReference>
<reference evidence="6 7" key="1">
    <citation type="journal article" date="1998" name="Science">
        <title>Genome sequence of the nematode C. elegans: a platform for investigating biology.</title>
        <authorList>
            <consortium name="The C. elegans sequencing consortium"/>
            <person name="Sulson J.E."/>
            <person name="Waterston R."/>
        </authorList>
    </citation>
    <scope>NUCLEOTIDE SEQUENCE [LARGE SCALE GENOMIC DNA]</scope>
    <source>
        <strain evidence="6 7">Bristol N2</strain>
    </source>
</reference>
<keyword evidence="7" id="KW-1185">Reference proteome</keyword>
<evidence type="ECO:0000313" key="6">
    <source>
        <dbReference type="EMBL" id="CUV67099.1"/>
    </source>
</evidence>
<comment type="subcellular location">
    <subcellularLocation>
        <location evidence="1">Secreted</location>
    </subcellularLocation>
</comment>
<dbReference type="AlphaFoldDB" id="A0A0S4XR92"/>
<dbReference type="WormBase" id="C44B12.6c">
    <property type="protein sequence ID" value="CE51232"/>
    <property type="gene ID" value="WBGene00016639"/>
</dbReference>
<evidence type="ECO:0000313" key="8">
    <source>
        <dbReference type="WormBase" id="C44B12.6c"/>
    </source>
</evidence>
<dbReference type="InParanoid" id="A0A0S4XR92"/>
<evidence type="ECO:0000256" key="5">
    <source>
        <dbReference type="SAM" id="SignalP"/>
    </source>
</evidence>
<dbReference type="GO" id="GO:0005576">
    <property type="term" value="C:extracellular region"/>
    <property type="evidence" value="ECO:0007669"/>
    <property type="project" value="UniProtKB-SubCell"/>
</dbReference>
<dbReference type="Pfam" id="PF06083">
    <property type="entry name" value="IL17"/>
    <property type="match status" value="1"/>
</dbReference>
<dbReference type="Gene3D" id="2.10.90.10">
    <property type="entry name" value="Cystine-knot cytokines"/>
    <property type="match status" value="1"/>
</dbReference>
<sequence length="202" mass="23274">MNYTRILAQLFQIFVMLLSLDARITRRHQKRSAETCASTANQQMHEAFSRLINRRDEDMFSFFQPDSQIFLEYQPLHRHMLTPKSRDCSEPSIDKSSEVLPDQPLSERSICPYHHILNYDEKRIPAAISEVECSCPHVKVHGGIIHCEPMMYNMRVMLFDDSCDKYVERVQKVALACVPVFSNHISSGTHSHSLPTPPSTPL</sequence>